<protein>
    <submittedName>
        <fullName evidence="2">Uncharacterized protein</fullName>
    </submittedName>
</protein>
<dbReference type="Proteomes" id="UP000324222">
    <property type="component" value="Unassembled WGS sequence"/>
</dbReference>
<sequence length="64" mass="7027">MASLSTLRPCKHSLITRRAPPRVYSLLITALFTQLYSLLYAVDSSIITHNSGTSWSAGVSWSSL</sequence>
<accession>A0A5B7KD61</accession>
<name>A0A5B7KD61_PORTR</name>
<evidence type="ECO:0000256" key="1">
    <source>
        <dbReference type="SAM" id="Phobius"/>
    </source>
</evidence>
<keyword evidence="1" id="KW-0472">Membrane</keyword>
<comment type="caution">
    <text evidence="2">The sequence shown here is derived from an EMBL/GenBank/DDBJ whole genome shotgun (WGS) entry which is preliminary data.</text>
</comment>
<dbReference type="EMBL" id="VSRR010153131">
    <property type="protein sequence ID" value="MPD06821.1"/>
    <property type="molecule type" value="Genomic_DNA"/>
</dbReference>
<proteinExistence type="predicted"/>
<gene>
    <name evidence="2" type="ORF">E2C01_102650</name>
</gene>
<evidence type="ECO:0000313" key="3">
    <source>
        <dbReference type="Proteomes" id="UP000324222"/>
    </source>
</evidence>
<keyword evidence="1" id="KW-1133">Transmembrane helix</keyword>
<keyword evidence="1" id="KW-0812">Transmembrane</keyword>
<keyword evidence="3" id="KW-1185">Reference proteome</keyword>
<evidence type="ECO:0000313" key="2">
    <source>
        <dbReference type="EMBL" id="MPD06821.1"/>
    </source>
</evidence>
<organism evidence="2 3">
    <name type="scientific">Portunus trituberculatus</name>
    <name type="common">Swimming crab</name>
    <name type="synonym">Neptunus trituberculatus</name>
    <dbReference type="NCBI Taxonomy" id="210409"/>
    <lineage>
        <taxon>Eukaryota</taxon>
        <taxon>Metazoa</taxon>
        <taxon>Ecdysozoa</taxon>
        <taxon>Arthropoda</taxon>
        <taxon>Crustacea</taxon>
        <taxon>Multicrustacea</taxon>
        <taxon>Malacostraca</taxon>
        <taxon>Eumalacostraca</taxon>
        <taxon>Eucarida</taxon>
        <taxon>Decapoda</taxon>
        <taxon>Pleocyemata</taxon>
        <taxon>Brachyura</taxon>
        <taxon>Eubrachyura</taxon>
        <taxon>Portunoidea</taxon>
        <taxon>Portunidae</taxon>
        <taxon>Portuninae</taxon>
        <taxon>Portunus</taxon>
    </lineage>
</organism>
<reference evidence="2 3" key="1">
    <citation type="submission" date="2019-05" db="EMBL/GenBank/DDBJ databases">
        <title>Another draft genome of Portunus trituberculatus and its Hox gene families provides insights of decapod evolution.</title>
        <authorList>
            <person name="Jeong J.-H."/>
            <person name="Song I."/>
            <person name="Kim S."/>
            <person name="Choi T."/>
            <person name="Kim D."/>
            <person name="Ryu S."/>
            <person name="Kim W."/>
        </authorList>
    </citation>
    <scope>NUCLEOTIDE SEQUENCE [LARGE SCALE GENOMIC DNA]</scope>
    <source>
        <tissue evidence="2">Muscle</tissue>
    </source>
</reference>
<feature type="transmembrane region" description="Helical" evidence="1">
    <location>
        <begin position="21"/>
        <end position="42"/>
    </location>
</feature>
<dbReference type="AlphaFoldDB" id="A0A5B7KD61"/>